<dbReference type="Proteomes" id="UP001206692">
    <property type="component" value="Unassembled WGS sequence"/>
</dbReference>
<sequence>MPIPILLGLGVVAGVTGVAKAVGAKQKNDEAKDVNEKAKHIYDNAKSNANKARQAANEAVKNLGQLRIDTLQNEISQFMNSFNQIHHLEASFSKDFGGQLKWNKEEYLKMKELETLSFSMASGAFKGSAAGAVTAFGAYGGAMTFGAASTGTAIASLSGAAATNATLAFLGGGSLAAGGLGVAGGTMVLGGLVAGPALAVLGFTLSAKASANLDNARSNLAKAREIAESLATVRDTCYHIRDVAQEYAKTLRKLRPLLASLTEELQQVIRDYGTDYRAYSTNAKHTVAAGMAIFQIIAPIIGTAIITKDGAVSKRARQIINGTKERLTEVRQLL</sequence>
<reference evidence="3 4" key="1">
    <citation type="submission" date="2022-06" db="EMBL/GenBank/DDBJ databases">
        <title>Isolation of gut microbiota from human fecal samples.</title>
        <authorList>
            <person name="Pamer E.G."/>
            <person name="Barat B."/>
            <person name="Waligurski E."/>
            <person name="Medina S."/>
            <person name="Paddock L."/>
            <person name="Mostad J."/>
        </authorList>
    </citation>
    <scope>NUCLEOTIDE SEQUENCE [LARGE SCALE GENOMIC DNA]</scope>
    <source>
        <strain evidence="3 4">DFI.1.1</strain>
    </source>
</reference>
<feature type="coiled-coil region" evidence="1">
    <location>
        <begin position="28"/>
        <end position="62"/>
    </location>
</feature>
<dbReference type="EMBL" id="JANGEW010000002">
    <property type="protein sequence ID" value="MCQ5341749.1"/>
    <property type="molecule type" value="Genomic_DNA"/>
</dbReference>
<keyword evidence="2" id="KW-1133">Transmembrane helix</keyword>
<gene>
    <name evidence="3" type="ORF">NE675_01690</name>
</gene>
<keyword evidence="4" id="KW-1185">Reference proteome</keyword>
<proteinExistence type="predicted"/>
<evidence type="ECO:0000256" key="1">
    <source>
        <dbReference type="SAM" id="Coils"/>
    </source>
</evidence>
<organism evidence="3 4">
    <name type="scientific">Megasphaera massiliensis</name>
    <dbReference type="NCBI Taxonomy" id="1232428"/>
    <lineage>
        <taxon>Bacteria</taxon>
        <taxon>Bacillati</taxon>
        <taxon>Bacillota</taxon>
        <taxon>Negativicutes</taxon>
        <taxon>Veillonellales</taxon>
        <taxon>Veillonellaceae</taxon>
        <taxon>Megasphaera</taxon>
    </lineage>
</organism>
<keyword evidence="2" id="KW-0472">Membrane</keyword>
<keyword evidence="2" id="KW-0812">Transmembrane</keyword>
<accession>A0ABT1SPJ4</accession>
<dbReference type="RefSeq" id="WP_062411726.1">
    <property type="nucleotide sequence ID" value="NZ_JAJCIO010000002.1"/>
</dbReference>
<protein>
    <recommendedName>
        <fullName evidence="5">Sortase</fullName>
    </recommendedName>
</protein>
<feature type="coiled-coil region" evidence="1">
    <location>
        <begin position="206"/>
        <end position="233"/>
    </location>
</feature>
<evidence type="ECO:0000313" key="3">
    <source>
        <dbReference type="EMBL" id="MCQ5341749.1"/>
    </source>
</evidence>
<evidence type="ECO:0008006" key="5">
    <source>
        <dbReference type="Google" id="ProtNLM"/>
    </source>
</evidence>
<evidence type="ECO:0000313" key="4">
    <source>
        <dbReference type="Proteomes" id="UP001206692"/>
    </source>
</evidence>
<name>A0ABT1SPJ4_9FIRM</name>
<feature type="transmembrane region" description="Helical" evidence="2">
    <location>
        <begin position="287"/>
        <end position="307"/>
    </location>
</feature>
<comment type="caution">
    <text evidence="3">The sequence shown here is derived from an EMBL/GenBank/DDBJ whole genome shotgun (WGS) entry which is preliminary data.</text>
</comment>
<evidence type="ECO:0000256" key="2">
    <source>
        <dbReference type="SAM" id="Phobius"/>
    </source>
</evidence>
<keyword evidence="1" id="KW-0175">Coiled coil</keyword>